<organism evidence="1 2">
    <name type="scientific">Saguinus oedipus</name>
    <name type="common">Cotton-top tamarin</name>
    <name type="synonym">Oedipomidas oedipus</name>
    <dbReference type="NCBI Taxonomy" id="9490"/>
    <lineage>
        <taxon>Eukaryota</taxon>
        <taxon>Metazoa</taxon>
        <taxon>Chordata</taxon>
        <taxon>Craniata</taxon>
        <taxon>Vertebrata</taxon>
        <taxon>Euteleostomi</taxon>
        <taxon>Mammalia</taxon>
        <taxon>Eutheria</taxon>
        <taxon>Euarchontoglires</taxon>
        <taxon>Primates</taxon>
        <taxon>Haplorrhini</taxon>
        <taxon>Platyrrhini</taxon>
        <taxon>Cebidae</taxon>
        <taxon>Callitrichinae</taxon>
        <taxon>Saguinus</taxon>
    </lineage>
</organism>
<evidence type="ECO:0000313" key="1">
    <source>
        <dbReference type="EMBL" id="KAK2105971.1"/>
    </source>
</evidence>
<name>A0ABQ9V9E2_SAGOE</name>
<comment type="caution">
    <text evidence="1">The sequence shown here is derived from an EMBL/GenBank/DDBJ whole genome shotgun (WGS) entry which is preliminary data.</text>
</comment>
<feature type="non-terminal residue" evidence="1">
    <location>
        <position position="78"/>
    </location>
</feature>
<evidence type="ECO:0000313" key="2">
    <source>
        <dbReference type="Proteomes" id="UP001266305"/>
    </source>
</evidence>
<accession>A0ABQ9V9E2</accession>
<keyword evidence="2" id="KW-1185">Reference proteome</keyword>
<proteinExistence type="predicted"/>
<sequence>MKLPPYAHYNELLKEKYSSLNVPSENGLATRTQFTGPSANAGTLLTADPSMQSASSSATNMENALCGQSLINCYRQKT</sequence>
<dbReference type="Proteomes" id="UP001266305">
    <property type="component" value="Unassembled WGS sequence"/>
</dbReference>
<protein>
    <submittedName>
        <fullName evidence="1">Uncharacterized protein</fullName>
    </submittedName>
</protein>
<dbReference type="EMBL" id="JASSZA010000007">
    <property type="protein sequence ID" value="KAK2105971.1"/>
    <property type="molecule type" value="Genomic_DNA"/>
</dbReference>
<gene>
    <name evidence="1" type="ORF">P7K49_015485</name>
</gene>
<reference evidence="1 2" key="1">
    <citation type="submission" date="2023-05" db="EMBL/GenBank/DDBJ databases">
        <title>B98-5 Cell Line De Novo Hybrid Assembly: An Optical Mapping Approach.</title>
        <authorList>
            <person name="Kananen K."/>
            <person name="Auerbach J.A."/>
            <person name="Kautto E."/>
            <person name="Blachly J.S."/>
        </authorList>
    </citation>
    <scope>NUCLEOTIDE SEQUENCE [LARGE SCALE GENOMIC DNA]</scope>
    <source>
        <strain evidence="1">B95-8</strain>
        <tissue evidence="1">Cell line</tissue>
    </source>
</reference>